<reference evidence="2 3" key="1">
    <citation type="submission" date="2014-04" db="EMBL/GenBank/DDBJ databases">
        <authorList>
            <consortium name="DOE Joint Genome Institute"/>
            <person name="Kuo A."/>
            <person name="Martino E."/>
            <person name="Perotto S."/>
            <person name="Kohler A."/>
            <person name="Nagy L.G."/>
            <person name="Floudas D."/>
            <person name="Copeland A."/>
            <person name="Barry K.W."/>
            <person name="Cichocki N."/>
            <person name="Veneault-Fourrey C."/>
            <person name="LaButti K."/>
            <person name="Lindquist E.A."/>
            <person name="Lipzen A."/>
            <person name="Lundell T."/>
            <person name="Morin E."/>
            <person name="Murat C."/>
            <person name="Sun H."/>
            <person name="Tunlid A."/>
            <person name="Henrissat B."/>
            <person name="Grigoriev I.V."/>
            <person name="Hibbett D.S."/>
            <person name="Martin F."/>
            <person name="Nordberg H.P."/>
            <person name="Cantor M.N."/>
            <person name="Hua S.X."/>
        </authorList>
    </citation>
    <scope>NUCLEOTIDE SEQUENCE [LARGE SCALE GENOMIC DNA]</scope>
    <source>
        <strain evidence="2 3">Zn</strain>
    </source>
</reference>
<keyword evidence="3" id="KW-1185">Reference proteome</keyword>
<accession>A0A0C3H1G9</accession>
<dbReference type="HOGENOM" id="CLU_1525625_0_0_1"/>
<proteinExistence type="predicted"/>
<evidence type="ECO:0000313" key="3">
    <source>
        <dbReference type="Proteomes" id="UP000054321"/>
    </source>
</evidence>
<dbReference type="EMBL" id="KN832882">
    <property type="protein sequence ID" value="KIM97199.1"/>
    <property type="molecule type" value="Genomic_DNA"/>
</dbReference>
<reference evidence="3" key="2">
    <citation type="submission" date="2015-01" db="EMBL/GenBank/DDBJ databases">
        <title>Evolutionary Origins and Diversification of the Mycorrhizal Mutualists.</title>
        <authorList>
            <consortium name="DOE Joint Genome Institute"/>
            <consortium name="Mycorrhizal Genomics Consortium"/>
            <person name="Kohler A."/>
            <person name="Kuo A."/>
            <person name="Nagy L.G."/>
            <person name="Floudas D."/>
            <person name="Copeland A."/>
            <person name="Barry K.W."/>
            <person name="Cichocki N."/>
            <person name="Veneault-Fourrey C."/>
            <person name="LaButti K."/>
            <person name="Lindquist E.A."/>
            <person name="Lipzen A."/>
            <person name="Lundell T."/>
            <person name="Morin E."/>
            <person name="Murat C."/>
            <person name="Riley R."/>
            <person name="Ohm R."/>
            <person name="Sun H."/>
            <person name="Tunlid A."/>
            <person name="Henrissat B."/>
            <person name="Grigoriev I.V."/>
            <person name="Hibbett D.S."/>
            <person name="Martin F."/>
        </authorList>
    </citation>
    <scope>NUCLEOTIDE SEQUENCE [LARGE SCALE GENOMIC DNA]</scope>
    <source>
        <strain evidence="3">Zn</strain>
    </source>
</reference>
<dbReference type="Proteomes" id="UP000054321">
    <property type="component" value="Unassembled WGS sequence"/>
</dbReference>
<dbReference type="OrthoDB" id="3549327at2759"/>
<protein>
    <submittedName>
        <fullName evidence="2">Uncharacterized protein</fullName>
    </submittedName>
</protein>
<feature type="compositionally biased region" description="Basic and acidic residues" evidence="1">
    <location>
        <begin position="138"/>
        <end position="176"/>
    </location>
</feature>
<sequence length="176" mass="20156">MAWKQTKRQSSDPFLKTVKIFSSHVDDYVESKMRLDTGCEVHNLITLQVVNKLHMFDEVTVHNESICTCLNGEELISMGTLVLRWKGKRFRKIFTTVFHVINSDPLPWEVILSAETIEEHGILKFAGFGGVSPILPKKTREEQAHSTARERERNEKVASNDTKFDADIKAREQAAR</sequence>
<organism evidence="2 3">
    <name type="scientific">Oidiodendron maius (strain Zn)</name>
    <dbReference type="NCBI Taxonomy" id="913774"/>
    <lineage>
        <taxon>Eukaryota</taxon>
        <taxon>Fungi</taxon>
        <taxon>Dikarya</taxon>
        <taxon>Ascomycota</taxon>
        <taxon>Pezizomycotina</taxon>
        <taxon>Leotiomycetes</taxon>
        <taxon>Leotiomycetes incertae sedis</taxon>
        <taxon>Myxotrichaceae</taxon>
        <taxon>Oidiodendron</taxon>
    </lineage>
</organism>
<evidence type="ECO:0000313" key="2">
    <source>
        <dbReference type="EMBL" id="KIM97199.1"/>
    </source>
</evidence>
<gene>
    <name evidence="2" type="ORF">OIDMADRAFT_57834</name>
</gene>
<dbReference type="AlphaFoldDB" id="A0A0C3H1G9"/>
<evidence type="ECO:0000256" key="1">
    <source>
        <dbReference type="SAM" id="MobiDB-lite"/>
    </source>
</evidence>
<dbReference type="InParanoid" id="A0A0C3H1G9"/>
<name>A0A0C3H1G9_OIDMZ</name>
<feature type="region of interest" description="Disordered" evidence="1">
    <location>
        <begin position="136"/>
        <end position="176"/>
    </location>
</feature>